<sequence>MNEASEGNAIRVVGGNPTPEELAAATAVLRAALDELAGMQRRAQRAPTTWERERRGLRQPLERGAWNRWAR</sequence>
<protein>
    <recommendedName>
        <fullName evidence="3">Acyl-CoA carboxylase subunit epsilon</fullName>
    </recommendedName>
</protein>
<dbReference type="Proteomes" id="UP001157069">
    <property type="component" value="Unassembled WGS sequence"/>
</dbReference>
<evidence type="ECO:0000313" key="1">
    <source>
        <dbReference type="EMBL" id="GMA90056.1"/>
    </source>
</evidence>
<dbReference type="RefSeq" id="WP_284297622.1">
    <property type="nucleotide sequence ID" value="NZ_BSVA01000001.1"/>
</dbReference>
<name>A0ABQ6JP48_9MICO</name>
<comment type="caution">
    <text evidence="1">The sequence shown here is derived from an EMBL/GenBank/DDBJ whole genome shotgun (WGS) entry which is preliminary data.</text>
</comment>
<organism evidence="1 2">
    <name type="scientific">Homoserinibacter gongjuensis</name>
    <dbReference type="NCBI Taxonomy" id="1162968"/>
    <lineage>
        <taxon>Bacteria</taxon>
        <taxon>Bacillati</taxon>
        <taxon>Actinomycetota</taxon>
        <taxon>Actinomycetes</taxon>
        <taxon>Micrococcales</taxon>
        <taxon>Microbacteriaceae</taxon>
        <taxon>Homoserinibacter</taxon>
    </lineage>
</organism>
<proteinExistence type="predicted"/>
<evidence type="ECO:0000313" key="2">
    <source>
        <dbReference type="Proteomes" id="UP001157069"/>
    </source>
</evidence>
<accession>A0ABQ6JP48</accession>
<reference evidence="2" key="1">
    <citation type="journal article" date="2019" name="Int. J. Syst. Evol. Microbiol.">
        <title>The Global Catalogue of Microorganisms (GCM) 10K type strain sequencing project: providing services to taxonomists for standard genome sequencing and annotation.</title>
        <authorList>
            <consortium name="The Broad Institute Genomics Platform"/>
            <consortium name="The Broad Institute Genome Sequencing Center for Infectious Disease"/>
            <person name="Wu L."/>
            <person name="Ma J."/>
        </authorList>
    </citation>
    <scope>NUCLEOTIDE SEQUENCE [LARGE SCALE GENOMIC DNA]</scope>
    <source>
        <strain evidence="2">NBRC 108755</strain>
    </source>
</reference>
<gene>
    <name evidence="1" type="ORF">GCM10025869_05850</name>
</gene>
<evidence type="ECO:0008006" key="3">
    <source>
        <dbReference type="Google" id="ProtNLM"/>
    </source>
</evidence>
<dbReference type="EMBL" id="BSVA01000001">
    <property type="protein sequence ID" value="GMA90056.1"/>
    <property type="molecule type" value="Genomic_DNA"/>
</dbReference>
<keyword evidence="2" id="KW-1185">Reference proteome</keyword>
<dbReference type="InterPro" id="IPR032716">
    <property type="entry name" value="ACC_epsilon"/>
</dbReference>
<dbReference type="Pfam" id="PF13822">
    <property type="entry name" value="ACC_epsilon"/>
    <property type="match status" value="1"/>
</dbReference>